<organism evidence="2 3">
    <name type="scientific">Candidatus Acutalibacter pullicola</name>
    <dbReference type="NCBI Taxonomy" id="2838417"/>
    <lineage>
        <taxon>Bacteria</taxon>
        <taxon>Bacillati</taxon>
        <taxon>Bacillota</taxon>
        <taxon>Clostridia</taxon>
        <taxon>Eubacteriales</taxon>
        <taxon>Acutalibacteraceae</taxon>
        <taxon>Acutalibacter</taxon>
    </lineage>
</organism>
<evidence type="ECO:0000313" key="3">
    <source>
        <dbReference type="Proteomes" id="UP000826793"/>
    </source>
</evidence>
<dbReference type="EMBL" id="DWXG01000019">
    <property type="protein sequence ID" value="HJB97415.1"/>
    <property type="molecule type" value="Genomic_DNA"/>
</dbReference>
<protein>
    <submittedName>
        <fullName evidence="2">Uncharacterized protein</fullName>
    </submittedName>
</protein>
<evidence type="ECO:0000313" key="2">
    <source>
        <dbReference type="EMBL" id="HJB97415.1"/>
    </source>
</evidence>
<reference evidence="2" key="2">
    <citation type="submission" date="2021-04" db="EMBL/GenBank/DDBJ databases">
        <authorList>
            <person name="Gilroy R."/>
        </authorList>
    </citation>
    <scope>NUCLEOTIDE SEQUENCE</scope>
    <source>
        <strain evidence="2">CHK185-1770</strain>
    </source>
</reference>
<dbReference type="AlphaFoldDB" id="A0A9D2MW72"/>
<reference evidence="2" key="1">
    <citation type="journal article" date="2021" name="PeerJ">
        <title>Extensive microbial diversity within the chicken gut microbiome revealed by metagenomics and culture.</title>
        <authorList>
            <person name="Gilroy R."/>
            <person name="Ravi A."/>
            <person name="Getino M."/>
            <person name="Pursley I."/>
            <person name="Horton D.L."/>
            <person name="Alikhan N.F."/>
            <person name="Baker D."/>
            <person name="Gharbi K."/>
            <person name="Hall N."/>
            <person name="Watson M."/>
            <person name="Adriaenssens E.M."/>
            <person name="Foster-Nyarko E."/>
            <person name="Jarju S."/>
            <person name="Secka A."/>
            <person name="Antonio M."/>
            <person name="Oren A."/>
            <person name="Chaudhuri R.R."/>
            <person name="La Ragione R."/>
            <person name="Hildebrand F."/>
            <person name="Pallen M.J."/>
        </authorList>
    </citation>
    <scope>NUCLEOTIDE SEQUENCE</scope>
    <source>
        <strain evidence="2">CHK185-1770</strain>
    </source>
</reference>
<name>A0A9D2MW72_9FIRM</name>
<evidence type="ECO:0000256" key="1">
    <source>
        <dbReference type="SAM" id="MobiDB-lite"/>
    </source>
</evidence>
<proteinExistence type="predicted"/>
<gene>
    <name evidence="2" type="ORF">H9710_02415</name>
</gene>
<dbReference type="Proteomes" id="UP000826793">
    <property type="component" value="Unassembled WGS sequence"/>
</dbReference>
<comment type="caution">
    <text evidence="2">The sequence shown here is derived from an EMBL/GenBank/DDBJ whole genome shotgun (WGS) entry which is preliminary data.</text>
</comment>
<accession>A0A9D2MW72</accession>
<sequence length="61" mass="7045">MSRAETIYTSRKLNKASHEERKAARRAVGRKSDFERFAREASRQDLCYVNLNGMALPTSLR</sequence>
<feature type="region of interest" description="Disordered" evidence="1">
    <location>
        <begin position="1"/>
        <end position="27"/>
    </location>
</feature>